<dbReference type="InterPro" id="IPR038770">
    <property type="entry name" value="Na+/solute_symporter_sf"/>
</dbReference>
<feature type="transmembrane region" description="Helical" evidence="7">
    <location>
        <begin position="420"/>
        <end position="440"/>
    </location>
</feature>
<dbReference type="Pfam" id="PF00999">
    <property type="entry name" value="Na_H_Exchanger"/>
    <property type="match status" value="1"/>
</dbReference>
<reference evidence="9" key="1">
    <citation type="submission" date="2022-01" db="EMBL/GenBank/DDBJ databases">
        <title>Comparative genomics reveals a dynamic genome evolution in the ectomycorrhizal milk-cap (Lactarius) mushrooms.</title>
        <authorList>
            <consortium name="DOE Joint Genome Institute"/>
            <person name="Lebreton A."/>
            <person name="Tang N."/>
            <person name="Kuo A."/>
            <person name="LaButti K."/>
            <person name="Drula E."/>
            <person name="Barry K."/>
            <person name="Clum A."/>
            <person name="Lipzen A."/>
            <person name="Mousain D."/>
            <person name="Ng V."/>
            <person name="Wang R."/>
            <person name="Wang X."/>
            <person name="Dai Y."/>
            <person name="Henrissat B."/>
            <person name="Grigoriev I.V."/>
            <person name="Guerin-Laguette A."/>
            <person name="Yu F."/>
            <person name="Martin F.M."/>
        </authorList>
    </citation>
    <scope>NUCLEOTIDE SEQUENCE</scope>
    <source>
        <strain evidence="9">QP</strain>
    </source>
</reference>
<sequence length="881" mass="95342">MGQFSRDIIDASHVLFRRAAPEQAGIFSGLNPATYNVNDPFVLWVIQTVIIIGFTQILSLLFARIRQPRVIAEVIGGVILGPTVMGRIPNFTNKIFPPTSIHVLTLTSTVGLVFFLFIIGIEVDTSLLKRNARASLAISVAGLIIPLGLGAAIAVPIYNNFADDGVKYGYFILFVAVAVGITAFPVLCRILTETRLLDTTVGVLALSAGIGNDVTGWVLLALTVALVNASTGLVALYVLLTGVGFTVFLLLPGKWAFRWLARRTGSLEKGEPTAFMMTVTLILVLMSAFFTDIIGIHAIFGGFIAGLIIPKDNGFAISVVEKMEDFITLLLLPQYFTLSGLRTNLSLLDTGLTWGYTVLICVVAFLAKFIPCSVTAKAFGFTTRESGAVGVLMSCKGLVELIVLNVGFQAKILNERVFSMFVLHAIVLTFITTPLTLLVYPARVRTHGGTGLEKALTPGTGTATTSGEFTRSKFAVVLDGMEQLPSAMTLLQLLRRPSKSTRSPVNEKSSIDRASIRSEAPVVPYLPEESTISIDALRLVELTERTSAVLKSQAAGTLVHNDPVVSVFRTFGRLNHFSMSAALSVISYDEFSTHVVDHVRENGSQMTIIPWLISSATGASSSSHTTSYSPFDSLFSNTHEKDEAAALLLRSQFVRKVFANSSSDVALFVDRGFLTDSSSSIYPHVFLPFFGGPDDRLALSFVIQLCMQDGVNATVIRLQRLESDGRESVHSVGNKSVFHYGDTVAFPNTVYSQQGTHGRIQSDTADNILWDRLTSPNSSFSPAIRAALTRISFQRESAARPLHRMLELAGEASQTSRPLLVVAGRSRRMAVESHQRELHELVSERNTSLGSEVAKTFGDVASTFVVGGSNVSLIVTQATIQ</sequence>
<name>A0AAD4QC67_9AGAM</name>
<dbReference type="EMBL" id="JAKELL010000041">
    <property type="protein sequence ID" value="KAH8988470.1"/>
    <property type="molecule type" value="Genomic_DNA"/>
</dbReference>
<dbReference type="InterPro" id="IPR006153">
    <property type="entry name" value="Cation/H_exchanger_TM"/>
</dbReference>
<keyword evidence="3 7" id="KW-0812">Transmembrane</keyword>
<evidence type="ECO:0000256" key="5">
    <source>
        <dbReference type="ARBA" id="ARBA00023065"/>
    </source>
</evidence>
<organism evidence="9 10">
    <name type="scientific">Lactarius akahatsu</name>
    <dbReference type="NCBI Taxonomy" id="416441"/>
    <lineage>
        <taxon>Eukaryota</taxon>
        <taxon>Fungi</taxon>
        <taxon>Dikarya</taxon>
        <taxon>Basidiomycota</taxon>
        <taxon>Agaricomycotina</taxon>
        <taxon>Agaricomycetes</taxon>
        <taxon>Russulales</taxon>
        <taxon>Russulaceae</taxon>
        <taxon>Lactarius</taxon>
    </lineage>
</organism>
<feature type="transmembrane region" description="Helical" evidence="7">
    <location>
        <begin position="101"/>
        <end position="123"/>
    </location>
</feature>
<keyword evidence="4 7" id="KW-1133">Transmembrane helix</keyword>
<dbReference type="AlphaFoldDB" id="A0AAD4QC67"/>
<keyword evidence="10" id="KW-1185">Reference proteome</keyword>
<dbReference type="GO" id="GO:0015297">
    <property type="term" value="F:antiporter activity"/>
    <property type="evidence" value="ECO:0007669"/>
    <property type="project" value="InterPro"/>
</dbReference>
<feature type="transmembrane region" description="Helical" evidence="7">
    <location>
        <begin position="233"/>
        <end position="253"/>
    </location>
</feature>
<evidence type="ECO:0000256" key="1">
    <source>
        <dbReference type="ARBA" id="ARBA00004141"/>
    </source>
</evidence>
<dbReference type="GO" id="GO:0016020">
    <property type="term" value="C:membrane"/>
    <property type="evidence" value="ECO:0007669"/>
    <property type="project" value="UniProtKB-SubCell"/>
</dbReference>
<evidence type="ECO:0000313" key="9">
    <source>
        <dbReference type="EMBL" id="KAH8988470.1"/>
    </source>
</evidence>
<evidence type="ECO:0000256" key="7">
    <source>
        <dbReference type="SAM" id="Phobius"/>
    </source>
</evidence>
<dbReference type="GO" id="GO:1902600">
    <property type="term" value="P:proton transmembrane transport"/>
    <property type="evidence" value="ECO:0007669"/>
    <property type="project" value="InterPro"/>
</dbReference>
<feature type="transmembrane region" description="Helical" evidence="7">
    <location>
        <begin position="203"/>
        <end position="227"/>
    </location>
</feature>
<feature type="transmembrane region" description="Helical" evidence="7">
    <location>
        <begin position="70"/>
        <end position="89"/>
    </location>
</feature>
<feature type="transmembrane region" description="Helical" evidence="7">
    <location>
        <begin position="135"/>
        <end position="158"/>
    </location>
</feature>
<evidence type="ECO:0000256" key="2">
    <source>
        <dbReference type="ARBA" id="ARBA00022448"/>
    </source>
</evidence>
<evidence type="ECO:0000256" key="4">
    <source>
        <dbReference type="ARBA" id="ARBA00022989"/>
    </source>
</evidence>
<feature type="domain" description="Cation/H+ exchanger transmembrane" evidence="8">
    <location>
        <begin position="58"/>
        <end position="435"/>
    </location>
</feature>
<proteinExistence type="predicted"/>
<evidence type="ECO:0000259" key="8">
    <source>
        <dbReference type="Pfam" id="PF00999"/>
    </source>
</evidence>
<keyword evidence="5" id="KW-0406">Ion transport</keyword>
<accession>A0AAD4QC67</accession>
<feature type="transmembrane region" description="Helical" evidence="7">
    <location>
        <begin position="170"/>
        <end position="191"/>
    </location>
</feature>
<comment type="caution">
    <text evidence="9">The sequence shown here is derived from an EMBL/GenBank/DDBJ whole genome shotgun (WGS) entry which is preliminary data.</text>
</comment>
<dbReference type="InterPro" id="IPR050794">
    <property type="entry name" value="CPA2_transporter"/>
</dbReference>
<feature type="transmembrane region" description="Helical" evidence="7">
    <location>
        <begin position="274"/>
        <end position="300"/>
    </location>
</feature>
<dbReference type="Proteomes" id="UP001201163">
    <property type="component" value="Unassembled WGS sequence"/>
</dbReference>
<protein>
    <submittedName>
        <fullName evidence="9">Cation/H+ exchanger</fullName>
    </submittedName>
</protein>
<keyword evidence="6 7" id="KW-0472">Membrane</keyword>
<dbReference type="PANTHER" id="PTHR32468">
    <property type="entry name" value="CATION/H + ANTIPORTER"/>
    <property type="match status" value="1"/>
</dbReference>
<gene>
    <name evidence="9" type="ORF">EDB92DRAFT_1870768</name>
</gene>
<dbReference type="PANTHER" id="PTHR32468:SF0">
    <property type="entry name" value="K(+)_H(+) ANTIPORTER 1"/>
    <property type="match status" value="1"/>
</dbReference>
<comment type="subcellular location">
    <subcellularLocation>
        <location evidence="1">Membrane</location>
        <topology evidence="1">Multi-pass membrane protein</topology>
    </subcellularLocation>
</comment>
<keyword evidence="2" id="KW-0813">Transport</keyword>
<feature type="transmembrane region" description="Helical" evidence="7">
    <location>
        <begin position="41"/>
        <end position="63"/>
    </location>
</feature>
<feature type="transmembrane region" description="Helical" evidence="7">
    <location>
        <begin position="354"/>
        <end position="376"/>
    </location>
</feature>
<evidence type="ECO:0000256" key="6">
    <source>
        <dbReference type="ARBA" id="ARBA00023136"/>
    </source>
</evidence>
<evidence type="ECO:0000313" key="10">
    <source>
        <dbReference type="Proteomes" id="UP001201163"/>
    </source>
</evidence>
<evidence type="ECO:0000256" key="3">
    <source>
        <dbReference type="ARBA" id="ARBA00022692"/>
    </source>
</evidence>
<dbReference type="Gene3D" id="1.20.1530.20">
    <property type="match status" value="1"/>
</dbReference>